<name>A0A2T5U3B3_9SPHN</name>
<comment type="pathway">
    <text evidence="1">Lipid metabolism; fatty acid beta-oxidation.</text>
</comment>
<gene>
    <name evidence="7" type="ORF">C8J25_106251</name>
</gene>
<evidence type="ECO:0000256" key="4">
    <source>
        <dbReference type="ARBA" id="ARBA00023098"/>
    </source>
</evidence>
<evidence type="ECO:0000256" key="1">
    <source>
        <dbReference type="ARBA" id="ARBA00005005"/>
    </source>
</evidence>
<evidence type="ECO:0000313" key="7">
    <source>
        <dbReference type="EMBL" id="PTW45998.1"/>
    </source>
</evidence>
<dbReference type="GO" id="GO:0016853">
    <property type="term" value="F:isomerase activity"/>
    <property type="evidence" value="ECO:0007669"/>
    <property type="project" value="UniProtKB-KW"/>
</dbReference>
<dbReference type="InterPro" id="IPR018376">
    <property type="entry name" value="Enoyl-CoA_hyd/isom_CS"/>
</dbReference>
<dbReference type="InterPro" id="IPR045002">
    <property type="entry name" value="Ech1-like"/>
</dbReference>
<dbReference type="UniPathway" id="UPA00659"/>
<reference evidence="7 8" key="1">
    <citation type="submission" date="2018-04" db="EMBL/GenBank/DDBJ databases">
        <title>Genomic Encyclopedia of Type Strains, Phase III (KMG-III): the genomes of soil and plant-associated and newly described type strains.</title>
        <authorList>
            <person name="Whitman W."/>
        </authorList>
    </citation>
    <scope>NUCLEOTIDE SEQUENCE [LARGE SCALE GENOMIC DNA]</scope>
    <source>
        <strain evidence="7 8">MA-olki</strain>
    </source>
</reference>
<sequence length="260" mass="28073">MNDRVTITVTDGIADVRLARADKMNAIDPAMFEGIAAAIDRLKGMAEVRCVVLSGEGKAFCAGLDMASMANGGSGLALGDRTEEGANLVQQVAWGWRTLPMPVIAAVHGVAFGGGFQIMSGADIRIAHPQARFAIRETYWGLVPDMAGIALWRTLARDDVLRELTYTAREFDGAEALRHGFVTRLSEDPLGEAMMLAREIAGRNPHAIRGSKALYNLAADADAVAVLHAETEEQLKVIRTPNQVEQVRANMEKRAAVFED</sequence>
<keyword evidence="4" id="KW-0443">Lipid metabolism</keyword>
<evidence type="ECO:0000256" key="2">
    <source>
        <dbReference type="ARBA" id="ARBA00005254"/>
    </source>
</evidence>
<dbReference type="AlphaFoldDB" id="A0A2T5U3B3"/>
<dbReference type="GeneID" id="91006590"/>
<proteinExistence type="inferred from homology"/>
<dbReference type="OrthoDB" id="9802898at2"/>
<dbReference type="InterPro" id="IPR014748">
    <property type="entry name" value="Enoyl-CoA_hydra_C"/>
</dbReference>
<dbReference type="Proteomes" id="UP000244013">
    <property type="component" value="Unassembled WGS sequence"/>
</dbReference>
<dbReference type="Gene3D" id="1.10.12.10">
    <property type="entry name" value="Lyase 2-enoyl-coa Hydratase, Chain A, domain 2"/>
    <property type="match status" value="1"/>
</dbReference>
<evidence type="ECO:0000256" key="3">
    <source>
        <dbReference type="ARBA" id="ARBA00022832"/>
    </source>
</evidence>
<dbReference type="NCBIfam" id="NF005699">
    <property type="entry name" value="PRK07509.1"/>
    <property type="match status" value="1"/>
</dbReference>
<dbReference type="InterPro" id="IPR001753">
    <property type="entry name" value="Enoyl-CoA_hydra/iso"/>
</dbReference>
<comment type="caution">
    <text evidence="7">The sequence shown here is derived from an EMBL/GenBank/DDBJ whole genome shotgun (WGS) entry which is preliminary data.</text>
</comment>
<dbReference type="Gene3D" id="3.90.226.10">
    <property type="entry name" value="2-enoyl-CoA Hydratase, Chain A, domain 1"/>
    <property type="match status" value="1"/>
</dbReference>
<comment type="similarity">
    <text evidence="2 6">Belongs to the enoyl-CoA hydratase/isomerase family.</text>
</comment>
<dbReference type="SUPFAM" id="SSF52096">
    <property type="entry name" value="ClpP/crotonase"/>
    <property type="match status" value="1"/>
</dbReference>
<evidence type="ECO:0000256" key="5">
    <source>
        <dbReference type="ARBA" id="ARBA00023235"/>
    </source>
</evidence>
<dbReference type="InterPro" id="IPR029045">
    <property type="entry name" value="ClpP/crotonase-like_dom_sf"/>
</dbReference>
<dbReference type="GO" id="GO:0006635">
    <property type="term" value="P:fatty acid beta-oxidation"/>
    <property type="evidence" value="ECO:0007669"/>
    <property type="project" value="UniProtKB-UniPathway"/>
</dbReference>
<keyword evidence="5" id="KW-0413">Isomerase</keyword>
<organism evidence="7 8">
    <name type="scientific">Sphingomonas faeni</name>
    <dbReference type="NCBI Taxonomy" id="185950"/>
    <lineage>
        <taxon>Bacteria</taxon>
        <taxon>Pseudomonadati</taxon>
        <taxon>Pseudomonadota</taxon>
        <taxon>Alphaproteobacteria</taxon>
        <taxon>Sphingomonadales</taxon>
        <taxon>Sphingomonadaceae</taxon>
        <taxon>Sphingomonas</taxon>
    </lineage>
</organism>
<dbReference type="CDD" id="cd06558">
    <property type="entry name" value="crotonase-like"/>
    <property type="match status" value="1"/>
</dbReference>
<accession>A0A2T5U3B3</accession>
<evidence type="ECO:0000256" key="6">
    <source>
        <dbReference type="RuleBase" id="RU003707"/>
    </source>
</evidence>
<dbReference type="PROSITE" id="PS00166">
    <property type="entry name" value="ENOYL_COA_HYDRATASE"/>
    <property type="match status" value="1"/>
</dbReference>
<dbReference type="Pfam" id="PF00378">
    <property type="entry name" value="ECH_1"/>
    <property type="match status" value="1"/>
</dbReference>
<keyword evidence="3" id="KW-0276">Fatty acid metabolism</keyword>
<dbReference type="PANTHER" id="PTHR43149">
    <property type="entry name" value="ENOYL-COA HYDRATASE"/>
    <property type="match status" value="1"/>
</dbReference>
<dbReference type="EMBL" id="QAYE01000006">
    <property type="protein sequence ID" value="PTW45998.1"/>
    <property type="molecule type" value="Genomic_DNA"/>
</dbReference>
<dbReference type="PANTHER" id="PTHR43149:SF1">
    <property type="entry name" value="DELTA(3,5)-DELTA(2,4)-DIENOYL-COA ISOMERASE, MITOCHONDRIAL"/>
    <property type="match status" value="1"/>
</dbReference>
<evidence type="ECO:0000313" key="8">
    <source>
        <dbReference type="Proteomes" id="UP000244013"/>
    </source>
</evidence>
<protein>
    <submittedName>
        <fullName evidence="7">Enoyl-CoA hydratase/carnithine racemase</fullName>
    </submittedName>
</protein>
<dbReference type="RefSeq" id="WP_107954760.1">
    <property type="nucleotide sequence ID" value="NZ_QAYE01000006.1"/>
</dbReference>